<dbReference type="RefSeq" id="WP_029160214.1">
    <property type="nucleotide sequence ID" value="NZ_CP009933.1"/>
</dbReference>
<evidence type="ECO:0000256" key="1">
    <source>
        <dbReference type="SAM" id="Coils"/>
    </source>
</evidence>
<keyword evidence="3" id="KW-1185">Reference proteome</keyword>
<dbReference type="KEGG" id="csq:CSCA_2323"/>
<evidence type="ECO:0000313" key="2">
    <source>
        <dbReference type="EMBL" id="AKA69448.1"/>
    </source>
</evidence>
<reference evidence="2 3" key="1">
    <citation type="journal article" date="2015" name="J. Biotechnol.">
        <title>Complete genome sequence of a malodorant-producing acetogen, Clostridium scatologenes ATCC 25775(T).</title>
        <authorList>
            <person name="Zhu Z."/>
            <person name="Guo T."/>
            <person name="Zheng H."/>
            <person name="Song T."/>
            <person name="Ouyang P."/>
            <person name="Xie J."/>
        </authorList>
    </citation>
    <scope>NUCLEOTIDE SEQUENCE [LARGE SCALE GENOMIC DNA]</scope>
    <source>
        <strain evidence="2 3">ATCC 25775</strain>
    </source>
</reference>
<dbReference type="STRING" id="1548.CSCA_2323"/>
<evidence type="ECO:0000313" key="3">
    <source>
        <dbReference type="Proteomes" id="UP000033115"/>
    </source>
</evidence>
<feature type="coiled-coil region" evidence="1">
    <location>
        <begin position="300"/>
        <end position="334"/>
    </location>
</feature>
<dbReference type="HOGENOM" id="CLU_249381_0_0_9"/>
<gene>
    <name evidence="2" type="ORF">CSCA_2323</name>
</gene>
<feature type="coiled-coil region" evidence="1">
    <location>
        <begin position="465"/>
        <end position="538"/>
    </location>
</feature>
<feature type="coiled-coil region" evidence="1">
    <location>
        <begin position="734"/>
        <end position="768"/>
    </location>
</feature>
<dbReference type="EMBL" id="CP009933">
    <property type="protein sequence ID" value="AKA69448.1"/>
    <property type="molecule type" value="Genomic_DNA"/>
</dbReference>
<proteinExistence type="predicted"/>
<organism evidence="2 3">
    <name type="scientific">Clostridium scatologenes</name>
    <dbReference type="NCBI Taxonomy" id="1548"/>
    <lineage>
        <taxon>Bacteria</taxon>
        <taxon>Bacillati</taxon>
        <taxon>Bacillota</taxon>
        <taxon>Clostridia</taxon>
        <taxon>Eubacteriales</taxon>
        <taxon>Clostridiaceae</taxon>
        <taxon>Clostridium</taxon>
    </lineage>
</organism>
<accession>A0A0E3JNM2</accession>
<keyword evidence="1" id="KW-0175">Coiled coil</keyword>
<protein>
    <recommendedName>
        <fullName evidence="4">Chromosome segregation ATPase-like protein</fullName>
    </recommendedName>
</protein>
<dbReference type="Proteomes" id="UP000033115">
    <property type="component" value="Chromosome"/>
</dbReference>
<name>A0A0E3JNM2_CLOSL</name>
<evidence type="ECO:0008006" key="4">
    <source>
        <dbReference type="Google" id="ProtNLM"/>
    </source>
</evidence>
<sequence>MPSLNRGRAIARFNEGKQCFEDMKINSLGETIVLDMVNGGGKSFLIQCLGQTIIPNSTWQKDWDFKAVFDPANKNTVVHCLTEWELDEGMGYKYLLAGFCASKPNKITNSDGESNYGDFDKFSYICLYNSPNENDIFNIPLVEKDENNSQKRMSLQDLKKYLKGIKGDGYYVELPDKARDYKKRLAQYNITNAEWELIRGVNADEKYVATYLRTFSTSEKFILKFLIPKIEECNANRVDVEYRDSEELARDLLNIRELMDDLIKKKGQAREYDKILSFVELVARKLTEIKDKYVERDALYIEIKKSIAFLEQKIVELKKASDEVSENIEREEKLFKQNTINLKAIEIYDIEQSLADNNVKFNNQEKRVGELNIVLQKESKKLLIKKKENVYHSILQDKAKKAECIKSIEALEFSNTELLAERNSIGQKVKNYLANKINVSNVEIASINENIIKAADQVNTHTETTIKLRSEISSLERDIKRLTKRKIDIQKNMSGTNFKIIENTSKDNLTKIDMEERLEKALVEKESLKILKVQYEKDINEATTMIGTLKVNKVKLEHDLKDKNAILDEARMLYADIEEYIAKYEKSDINVLDETIDKKLEELSEGNKMLSIKISEITNLITSLKSNSLTLSKDTEEVYNTLKPKYSDAILGKDFLAKLTTDEKKYFISINELVPYAILLGEREYRKFISDKTVLSNYFGGAIPIINQDSLDNTVLLPNGMTFTSKDVDFFVNADEIARIKREKEIELSELQEEQSGLVHNIEEVKKSSAIVKSFISKFLNAKTIEVLAAEVGNIELVLKKNEKDTEEYTKLEISITANMIENKKQTENTEDLIDTLKNQIIEIDKYIELQNQYIAANDEIKSMGKEKECKSDELISEQRLLTELNIGKNILDDKIRTMDRTVGNLKDEIDKISFVDSNDDEVIKDAEYTYLKGELKATIDRFNGINSNLKGLEEEIQSCKVRIEGLKNNIEQDGISLDELDHITLEFTNNSNEVIAEIQIYVDNLGIELQKENNILLEYEKEIRSLSDRYKEKIKQLKEEKDTIYLDIKKFIQGYLNDINPKEKMKEIKSIIRDSEKKISQFKIIKNDLEKELQFQKDCKGEFSIIAKDIDVDLEIDDISLDRVRSSKEIEKAVSNIKNSINSKKHFYKADIVKGNALVNYMQGFNEILEELAKIPNDVANLETTITNLIGKDISEDKECLLKLIKQEQIRLDDDIKSLELQEEKFVTLCIQQSENILRDIKKLADLSVIEINGIRQEMIKVNLTKLEDDIAKEKMKNYIEYLINGSGEYEDDNERRNQLSKGLTIEKLFQQIIKPIKASSIELYKLEDINNMEVNSWLNWDRAYGSKGQTNGMYISVLICLISYLRKLYTSSTDKSKKVIILDNPFSGTTSEIIWLPILKLLKENNVQLWAFGFEIKTQLSNCFNVRYFLKKEPGVGYEKIIVAKFKSNADTGSLGYDVLTGKKIEYTQQTSF</sequence>
<feature type="coiled-coil region" evidence="1">
    <location>
        <begin position="1003"/>
        <end position="1048"/>
    </location>
</feature>
<feature type="coiled-coil region" evidence="1">
    <location>
        <begin position="936"/>
        <end position="970"/>
    </location>
</feature>